<dbReference type="AlphaFoldDB" id="A0A918MJB5"/>
<evidence type="ECO:0000256" key="1">
    <source>
        <dbReference type="SAM" id="Phobius"/>
    </source>
</evidence>
<keyword evidence="1" id="KW-1133">Transmembrane helix</keyword>
<keyword evidence="3" id="KW-1185">Reference proteome</keyword>
<organism evidence="2 3">
    <name type="scientific">Gemmobacter lanyuensis</name>
    <dbReference type="NCBI Taxonomy" id="1054497"/>
    <lineage>
        <taxon>Bacteria</taxon>
        <taxon>Pseudomonadati</taxon>
        <taxon>Pseudomonadota</taxon>
        <taxon>Alphaproteobacteria</taxon>
        <taxon>Rhodobacterales</taxon>
        <taxon>Paracoccaceae</taxon>
        <taxon>Gemmobacter</taxon>
    </lineage>
</organism>
<keyword evidence="1" id="KW-0472">Membrane</keyword>
<dbReference type="EMBL" id="BMYQ01000003">
    <property type="protein sequence ID" value="GGW27315.1"/>
    <property type="molecule type" value="Genomic_DNA"/>
</dbReference>
<gene>
    <name evidence="2" type="ORF">GCM10011452_14730</name>
</gene>
<dbReference type="RefSeq" id="WP_189633206.1">
    <property type="nucleotide sequence ID" value="NZ_BMYQ01000003.1"/>
</dbReference>
<reference evidence="2" key="2">
    <citation type="submission" date="2020-09" db="EMBL/GenBank/DDBJ databases">
        <authorList>
            <person name="Sun Q."/>
            <person name="Kim S."/>
        </authorList>
    </citation>
    <scope>NUCLEOTIDE SEQUENCE</scope>
    <source>
        <strain evidence="2">KCTC 23714</strain>
    </source>
</reference>
<sequence length="151" mass="16120">MTQITRDSLLNGPLPLAEGEVLLASFRADRTAYVRAQLILSVVFGTVAGVVLVVMQNPHPWVGPLAALLAMGARAAFLASEALAAEWRLTDRRLLGPSGQAIARADLTRAQRLFGDVVLITRNGEKHLMKYMADADAVLDTLGQVTGARSA</sequence>
<keyword evidence="1" id="KW-0812">Transmembrane</keyword>
<evidence type="ECO:0000313" key="2">
    <source>
        <dbReference type="EMBL" id="GGW27315.1"/>
    </source>
</evidence>
<evidence type="ECO:0000313" key="3">
    <source>
        <dbReference type="Proteomes" id="UP000628984"/>
    </source>
</evidence>
<accession>A0A918MJB5</accession>
<protein>
    <submittedName>
        <fullName evidence="2">Uncharacterized protein</fullName>
    </submittedName>
</protein>
<reference evidence="2" key="1">
    <citation type="journal article" date="2014" name="Int. J. Syst. Evol. Microbiol.">
        <title>Complete genome sequence of Corynebacterium casei LMG S-19264T (=DSM 44701T), isolated from a smear-ripened cheese.</title>
        <authorList>
            <consortium name="US DOE Joint Genome Institute (JGI-PGF)"/>
            <person name="Walter F."/>
            <person name="Albersmeier A."/>
            <person name="Kalinowski J."/>
            <person name="Ruckert C."/>
        </authorList>
    </citation>
    <scope>NUCLEOTIDE SEQUENCE</scope>
    <source>
        <strain evidence="2">KCTC 23714</strain>
    </source>
</reference>
<name>A0A918MJB5_9RHOB</name>
<dbReference type="Proteomes" id="UP000628984">
    <property type="component" value="Unassembled WGS sequence"/>
</dbReference>
<comment type="caution">
    <text evidence="2">The sequence shown here is derived from an EMBL/GenBank/DDBJ whole genome shotgun (WGS) entry which is preliminary data.</text>
</comment>
<feature type="transmembrane region" description="Helical" evidence="1">
    <location>
        <begin position="61"/>
        <end position="84"/>
    </location>
</feature>
<proteinExistence type="predicted"/>
<feature type="transmembrane region" description="Helical" evidence="1">
    <location>
        <begin position="32"/>
        <end position="55"/>
    </location>
</feature>